<dbReference type="Gene3D" id="1.10.3210.10">
    <property type="entry name" value="Hypothetical protein af1432"/>
    <property type="match status" value="1"/>
</dbReference>
<reference evidence="2 3" key="1">
    <citation type="submission" date="2011-05" db="EMBL/GenBank/DDBJ databases">
        <title>Complete sequence of chromosome of Frankia symbiont of Datisca glomerata.</title>
        <authorList>
            <consortium name="US DOE Joint Genome Institute"/>
            <person name="Lucas S."/>
            <person name="Han J."/>
            <person name="Lapidus A."/>
            <person name="Cheng J.-F."/>
            <person name="Goodwin L."/>
            <person name="Pitluck S."/>
            <person name="Peters L."/>
            <person name="Mikhailova N."/>
            <person name="Chertkov O."/>
            <person name="Teshima H."/>
            <person name="Han C."/>
            <person name="Tapia R."/>
            <person name="Land M."/>
            <person name="Hauser L."/>
            <person name="Kyrpides N."/>
            <person name="Ivanova N."/>
            <person name="Pagani I."/>
            <person name="Berry A."/>
            <person name="Pawlowski K."/>
            <person name="Persson T."/>
            <person name="Vanden Heuvel B."/>
            <person name="Benson D."/>
            <person name="Woyke T."/>
        </authorList>
    </citation>
    <scope>NUCLEOTIDE SEQUENCE [LARGE SCALE GENOMIC DNA]</scope>
    <source>
        <strain evidence="3">4085684</strain>
    </source>
</reference>
<gene>
    <name evidence="2" type="ordered locus">FsymDg_3716</name>
</gene>
<evidence type="ECO:0000313" key="3">
    <source>
        <dbReference type="Proteomes" id="UP000001549"/>
    </source>
</evidence>
<dbReference type="GO" id="GO:0016787">
    <property type="term" value="F:hydrolase activity"/>
    <property type="evidence" value="ECO:0007669"/>
    <property type="project" value="UniProtKB-KW"/>
</dbReference>
<dbReference type="NCBIfam" id="TIGR00277">
    <property type="entry name" value="HDIG"/>
    <property type="match status" value="1"/>
</dbReference>
<evidence type="ECO:0000259" key="1">
    <source>
        <dbReference type="Pfam" id="PF01966"/>
    </source>
</evidence>
<dbReference type="SUPFAM" id="SSF109604">
    <property type="entry name" value="HD-domain/PDEase-like"/>
    <property type="match status" value="1"/>
</dbReference>
<name>F8B480_9ACTN</name>
<dbReference type="STRING" id="656024.FsymDg_3716"/>
<keyword evidence="3" id="KW-1185">Reference proteome</keyword>
<dbReference type="eggNOG" id="COG1713">
    <property type="taxonomic scope" value="Bacteria"/>
</dbReference>
<dbReference type="InterPro" id="IPR006675">
    <property type="entry name" value="HDIG_dom"/>
</dbReference>
<protein>
    <submittedName>
        <fullName evidence="2">Metal dependent phophohydrolase</fullName>
    </submittedName>
</protein>
<dbReference type="AlphaFoldDB" id="F8B480"/>
<dbReference type="RefSeq" id="WP_013874873.1">
    <property type="nucleotide sequence ID" value="NC_015656.1"/>
</dbReference>
<dbReference type="InterPro" id="IPR006674">
    <property type="entry name" value="HD_domain"/>
</dbReference>
<proteinExistence type="predicted"/>
<organism evidence="2 3">
    <name type="scientific">Candidatus Protofrankia datiscae</name>
    <dbReference type="NCBI Taxonomy" id="2716812"/>
    <lineage>
        <taxon>Bacteria</taxon>
        <taxon>Bacillati</taxon>
        <taxon>Actinomycetota</taxon>
        <taxon>Actinomycetes</taxon>
        <taxon>Frankiales</taxon>
        <taxon>Frankiaceae</taxon>
        <taxon>Protofrankia</taxon>
    </lineage>
</organism>
<dbReference type="Pfam" id="PF01966">
    <property type="entry name" value="HD"/>
    <property type="match status" value="1"/>
</dbReference>
<dbReference type="CDD" id="cd00077">
    <property type="entry name" value="HDc"/>
    <property type="match status" value="1"/>
</dbReference>
<accession>F8B480</accession>
<dbReference type="KEGG" id="fsy:FsymDg_3716"/>
<evidence type="ECO:0000313" key="2">
    <source>
        <dbReference type="EMBL" id="AEH10993.1"/>
    </source>
</evidence>
<dbReference type="HOGENOM" id="CLU_105441_0_0_11"/>
<keyword evidence="2" id="KW-0378">Hydrolase</keyword>
<dbReference type="Proteomes" id="UP000001549">
    <property type="component" value="Chromosome"/>
</dbReference>
<feature type="domain" description="HD" evidence="1">
    <location>
        <begin position="25"/>
        <end position="103"/>
    </location>
</feature>
<dbReference type="InterPro" id="IPR003607">
    <property type="entry name" value="HD/PDEase_dom"/>
</dbReference>
<dbReference type="EMBL" id="CP002801">
    <property type="protein sequence ID" value="AEH10993.1"/>
    <property type="molecule type" value="Genomic_DNA"/>
</dbReference>
<sequence length="190" mass="21084">MSEFDLKARSYALAEEMLSGPLPRRWRHSMGVARQAKRLLPILGPDGDLLESAAILHDVGYSPSIAIIGFHPLDGARFLRARGGVPEKVIRLVAYHSCAVLEAEERGLKPALESEFSEENSRLVDAMIFCDMTTTPDGAETSVGERLAEIQRRYGPDSIVTRFISRAAPELRAAVERVEKRLAVNERQPM</sequence>